<keyword evidence="3" id="KW-1185">Reference proteome</keyword>
<feature type="domain" description="HTH cro/C1-type" evidence="1">
    <location>
        <begin position="9"/>
        <end position="52"/>
    </location>
</feature>
<sequence length="66" mass="7235">MISLRGEKTQEAMADQLGISRNYLSELENGVTPSVKTATRISFKLGVHWTKLFDDGTGEGHQAANQ</sequence>
<dbReference type="Pfam" id="PF01381">
    <property type="entry name" value="HTH_3"/>
    <property type="match status" value="1"/>
</dbReference>
<dbReference type="AlphaFoldDB" id="A0A845L688"/>
<accession>A0A845L688</accession>
<reference evidence="2 3" key="1">
    <citation type="submission" date="2020-01" db="EMBL/GenBank/DDBJ databases">
        <title>Whole-genome sequence of Heliobacterium undosum DSM 13378.</title>
        <authorList>
            <person name="Kyndt J.A."/>
            <person name="Meyer T.E."/>
        </authorList>
    </citation>
    <scope>NUCLEOTIDE SEQUENCE [LARGE SCALE GENOMIC DNA]</scope>
    <source>
        <strain evidence="2 3">DSM 13378</strain>
    </source>
</reference>
<dbReference type="RefSeq" id="WP_161259742.1">
    <property type="nucleotide sequence ID" value="NZ_WXEY01000028.1"/>
</dbReference>
<proteinExistence type="predicted"/>
<comment type="caution">
    <text evidence="2">The sequence shown here is derived from an EMBL/GenBank/DDBJ whole genome shotgun (WGS) entry which is preliminary data.</text>
</comment>
<dbReference type="EMBL" id="WXEY01000028">
    <property type="protein sequence ID" value="MZP31216.1"/>
    <property type="molecule type" value="Genomic_DNA"/>
</dbReference>
<dbReference type="SUPFAM" id="SSF47413">
    <property type="entry name" value="lambda repressor-like DNA-binding domains"/>
    <property type="match status" value="1"/>
</dbReference>
<dbReference type="PROSITE" id="PS50943">
    <property type="entry name" value="HTH_CROC1"/>
    <property type="match status" value="1"/>
</dbReference>
<gene>
    <name evidence="2" type="ORF">GTO91_16025</name>
</gene>
<organism evidence="2 3">
    <name type="scientific">Heliomicrobium undosum</name>
    <dbReference type="NCBI Taxonomy" id="121734"/>
    <lineage>
        <taxon>Bacteria</taxon>
        <taxon>Bacillati</taxon>
        <taxon>Bacillota</taxon>
        <taxon>Clostridia</taxon>
        <taxon>Eubacteriales</taxon>
        <taxon>Heliobacteriaceae</taxon>
        <taxon>Heliomicrobium</taxon>
    </lineage>
</organism>
<evidence type="ECO:0000313" key="2">
    <source>
        <dbReference type="EMBL" id="MZP31216.1"/>
    </source>
</evidence>
<dbReference type="OrthoDB" id="1755433at2"/>
<dbReference type="InterPro" id="IPR001387">
    <property type="entry name" value="Cro/C1-type_HTH"/>
</dbReference>
<dbReference type="InterPro" id="IPR010982">
    <property type="entry name" value="Lambda_DNA-bd_dom_sf"/>
</dbReference>
<dbReference type="GO" id="GO:0003677">
    <property type="term" value="F:DNA binding"/>
    <property type="evidence" value="ECO:0007669"/>
    <property type="project" value="InterPro"/>
</dbReference>
<name>A0A845L688_9FIRM</name>
<dbReference type="Gene3D" id="1.10.260.40">
    <property type="entry name" value="lambda repressor-like DNA-binding domains"/>
    <property type="match status" value="1"/>
</dbReference>
<evidence type="ECO:0000313" key="3">
    <source>
        <dbReference type="Proteomes" id="UP000463470"/>
    </source>
</evidence>
<evidence type="ECO:0000259" key="1">
    <source>
        <dbReference type="PROSITE" id="PS50943"/>
    </source>
</evidence>
<dbReference type="SMART" id="SM00530">
    <property type="entry name" value="HTH_XRE"/>
    <property type="match status" value="1"/>
</dbReference>
<dbReference type="Proteomes" id="UP000463470">
    <property type="component" value="Unassembled WGS sequence"/>
</dbReference>
<dbReference type="CDD" id="cd00093">
    <property type="entry name" value="HTH_XRE"/>
    <property type="match status" value="1"/>
</dbReference>
<protein>
    <submittedName>
        <fullName evidence="2">Helix-turn-helix domain-containing protein</fullName>
    </submittedName>
</protein>